<dbReference type="GO" id="GO:0016757">
    <property type="term" value="F:glycosyltransferase activity"/>
    <property type="evidence" value="ECO:0007669"/>
    <property type="project" value="TreeGrafter"/>
</dbReference>
<dbReference type="SUPFAM" id="SSF53756">
    <property type="entry name" value="UDP-Glycosyltransferase/glycogen phosphorylase"/>
    <property type="match status" value="1"/>
</dbReference>
<dbReference type="Pfam" id="PF13692">
    <property type="entry name" value="Glyco_trans_1_4"/>
    <property type="match status" value="1"/>
</dbReference>
<dbReference type="Proteomes" id="UP000029736">
    <property type="component" value="Unassembled WGS sequence"/>
</dbReference>
<gene>
    <name evidence="2" type="ORF">IX84_19570</name>
</gene>
<dbReference type="Gene3D" id="3.40.50.2000">
    <property type="entry name" value="Glycogen Phosphorylase B"/>
    <property type="match status" value="2"/>
</dbReference>
<dbReference type="AlphaFoldDB" id="A0A098S2V9"/>
<dbReference type="PANTHER" id="PTHR12526">
    <property type="entry name" value="GLYCOSYLTRANSFERASE"/>
    <property type="match status" value="1"/>
</dbReference>
<feature type="domain" description="Glycosyltransferase subfamily 4-like N-terminal" evidence="1">
    <location>
        <begin position="21"/>
        <end position="213"/>
    </location>
</feature>
<reference evidence="2 3" key="1">
    <citation type="journal article" date="2014" name="Int. J. Syst. Evol. Microbiol.">
        <title>Phaeodactylibacter xiamenensis gen. nov., sp. nov., a member of the family Saprospiraceae isolated from the marine alga Phaeodactylum tricornutum.</title>
        <authorList>
            <person name="Chen Z.Jr."/>
            <person name="Lei X."/>
            <person name="Lai Q."/>
            <person name="Li Y."/>
            <person name="Zhang B."/>
            <person name="Zhang J."/>
            <person name="Zhang H."/>
            <person name="Yang L."/>
            <person name="Zheng W."/>
            <person name="Tian Y."/>
            <person name="Yu Z."/>
            <person name="Xu H.Jr."/>
            <person name="Zheng T."/>
        </authorList>
    </citation>
    <scope>NUCLEOTIDE SEQUENCE [LARGE SCALE GENOMIC DNA]</scope>
    <source>
        <strain evidence="2 3">KD52</strain>
    </source>
</reference>
<dbReference type="PANTHER" id="PTHR12526:SF600">
    <property type="entry name" value="GLYCOSYL TRANSFERASE GROUP 1"/>
    <property type="match status" value="1"/>
</dbReference>
<dbReference type="Pfam" id="PF13439">
    <property type="entry name" value="Glyco_transf_4"/>
    <property type="match status" value="1"/>
</dbReference>
<comment type="caution">
    <text evidence="2">The sequence shown here is derived from an EMBL/GenBank/DDBJ whole genome shotgun (WGS) entry which is preliminary data.</text>
</comment>
<evidence type="ECO:0000259" key="1">
    <source>
        <dbReference type="Pfam" id="PF13439"/>
    </source>
</evidence>
<name>A0A098S2V9_9BACT</name>
<protein>
    <submittedName>
        <fullName evidence="2">Glycosyl transferase family 1</fullName>
    </submittedName>
</protein>
<sequence>MRILQLCKKFPFPLKDGESIAVTALSRSMKALGHEVHLLAMNTSKHYFPKEKLPKAFNHYASIHDVKVDNRVKPLQALWHLRGTASYHIARFCSSDFEKKLVKLLRQTEFDVIQLETPYLSPYIPAIRKYSDAVVSMRAHNVEFEIWERISQNTALWPKRWYLRHLTGRLRQYEISQLKAYDHLAAITRGDLERFRELGYEGSATITPIGVDSQSYQPDYSSFQKPLSLSFIGSLDWMPNLEGLQWFLDKVWPLVQAQQPGLTLHIAGRNTPKWLYRMNRPGIVVEGEVPSASAFINQHSLMVVPLLSGSGMRAKILEGMALGKAVLSTQMGMEGISAEPGIHALIANSPEEFARQIAEASKLQEQKELETLGREARRFVLEEYDSMEVARRLVQAYAELSVEAL</sequence>
<organism evidence="2 3">
    <name type="scientific">Phaeodactylibacter xiamenensis</name>
    <dbReference type="NCBI Taxonomy" id="1524460"/>
    <lineage>
        <taxon>Bacteria</taxon>
        <taxon>Pseudomonadati</taxon>
        <taxon>Bacteroidota</taxon>
        <taxon>Saprospiria</taxon>
        <taxon>Saprospirales</taxon>
        <taxon>Haliscomenobacteraceae</taxon>
        <taxon>Phaeodactylibacter</taxon>
    </lineage>
</organism>
<keyword evidence="3" id="KW-1185">Reference proteome</keyword>
<dbReference type="RefSeq" id="WP_044224181.1">
    <property type="nucleotide sequence ID" value="NZ_CAKZLC010000168.1"/>
</dbReference>
<dbReference type="EMBL" id="JPOS01000075">
    <property type="protein sequence ID" value="KGE86684.1"/>
    <property type="molecule type" value="Genomic_DNA"/>
</dbReference>
<dbReference type="CDD" id="cd03801">
    <property type="entry name" value="GT4_PimA-like"/>
    <property type="match status" value="1"/>
</dbReference>
<dbReference type="STRING" id="1524460.IX84_19570"/>
<dbReference type="OrthoDB" id="9807209at2"/>
<keyword evidence="2" id="KW-0808">Transferase</keyword>
<dbReference type="InterPro" id="IPR028098">
    <property type="entry name" value="Glyco_trans_4-like_N"/>
</dbReference>
<accession>A0A098S2V9</accession>
<evidence type="ECO:0000313" key="3">
    <source>
        <dbReference type="Proteomes" id="UP000029736"/>
    </source>
</evidence>
<evidence type="ECO:0000313" key="2">
    <source>
        <dbReference type="EMBL" id="KGE86684.1"/>
    </source>
</evidence>
<proteinExistence type="predicted"/>